<comment type="caution">
    <text evidence="2">The sequence shown here is derived from an EMBL/GenBank/DDBJ whole genome shotgun (WGS) entry which is preliminary data.</text>
</comment>
<evidence type="ECO:0000256" key="1">
    <source>
        <dbReference type="SAM" id="MobiDB-lite"/>
    </source>
</evidence>
<proteinExistence type="predicted"/>
<feature type="region of interest" description="Disordered" evidence="1">
    <location>
        <begin position="61"/>
        <end position="83"/>
    </location>
</feature>
<dbReference type="Proteomes" id="UP000825729">
    <property type="component" value="Unassembled WGS sequence"/>
</dbReference>
<protein>
    <submittedName>
        <fullName evidence="2">Uncharacterized protein</fullName>
    </submittedName>
</protein>
<evidence type="ECO:0000313" key="2">
    <source>
        <dbReference type="EMBL" id="KAG9448621.1"/>
    </source>
</evidence>
<dbReference type="AlphaFoldDB" id="A0AAV7ELS6"/>
<keyword evidence="3" id="KW-1185">Reference proteome</keyword>
<organism evidence="2 3">
    <name type="scientific">Aristolochia fimbriata</name>
    <name type="common">White veined hardy Dutchman's pipe vine</name>
    <dbReference type="NCBI Taxonomy" id="158543"/>
    <lineage>
        <taxon>Eukaryota</taxon>
        <taxon>Viridiplantae</taxon>
        <taxon>Streptophyta</taxon>
        <taxon>Embryophyta</taxon>
        <taxon>Tracheophyta</taxon>
        <taxon>Spermatophyta</taxon>
        <taxon>Magnoliopsida</taxon>
        <taxon>Magnoliidae</taxon>
        <taxon>Piperales</taxon>
        <taxon>Aristolochiaceae</taxon>
        <taxon>Aristolochia</taxon>
    </lineage>
</organism>
<reference evidence="2 3" key="1">
    <citation type="submission" date="2021-07" db="EMBL/GenBank/DDBJ databases">
        <title>The Aristolochia fimbriata genome: insights into angiosperm evolution, floral development and chemical biosynthesis.</title>
        <authorList>
            <person name="Jiao Y."/>
        </authorList>
    </citation>
    <scope>NUCLEOTIDE SEQUENCE [LARGE SCALE GENOMIC DNA]</scope>
    <source>
        <strain evidence="2">IBCAS-2021</strain>
        <tissue evidence="2">Leaf</tissue>
    </source>
</reference>
<name>A0AAV7ELS6_ARIFI</name>
<accession>A0AAV7ELS6</accession>
<feature type="compositionally biased region" description="Acidic residues" evidence="1">
    <location>
        <begin position="62"/>
        <end position="78"/>
    </location>
</feature>
<sequence length="159" mass="17878">MCAAIFICSSVFVRIPLVPLLRKSLEFALVFHAPLTGIDVGKGDLTVENSPVCLVFDRSEVPFEEEGTEGDTEGEEEESQKNYGEVIENAPLVQMERRHHEDENAAQENWLNGIEISHTNWGRLPSFSSRNSHEIHGFHGILAFWRKKESEAEEAAEAL</sequence>
<gene>
    <name evidence="2" type="ORF">H6P81_008586</name>
</gene>
<dbReference type="EMBL" id="JAINDJ010000004">
    <property type="protein sequence ID" value="KAG9448621.1"/>
    <property type="molecule type" value="Genomic_DNA"/>
</dbReference>
<evidence type="ECO:0000313" key="3">
    <source>
        <dbReference type="Proteomes" id="UP000825729"/>
    </source>
</evidence>